<gene>
    <name evidence="1" type="ORF">CM83_8939</name>
</gene>
<dbReference type="Gene3D" id="3.10.10.10">
    <property type="entry name" value="HIV Type 1 Reverse Transcriptase, subunit A, domain 1"/>
    <property type="match status" value="1"/>
</dbReference>
<accession>A0A0A9XQ17</accession>
<feature type="non-terminal residue" evidence="1">
    <location>
        <position position="180"/>
    </location>
</feature>
<dbReference type="EMBL" id="GBHO01020767">
    <property type="protein sequence ID" value="JAG22837.1"/>
    <property type="molecule type" value="Transcribed_RNA"/>
</dbReference>
<reference evidence="1" key="2">
    <citation type="submission" date="2014-07" db="EMBL/GenBank/DDBJ databases">
        <authorList>
            <person name="Hull J."/>
        </authorList>
    </citation>
    <scope>NUCLEOTIDE SEQUENCE</scope>
</reference>
<feature type="non-terminal residue" evidence="1">
    <location>
        <position position="1"/>
    </location>
</feature>
<protein>
    <submittedName>
        <fullName evidence="1">Putative ATP-binding protein MJ0685</fullName>
    </submittedName>
</protein>
<keyword evidence="1" id="KW-0547">Nucleotide-binding</keyword>
<keyword evidence="1" id="KW-0067">ATP-binding</keyword>
<evidence type="ECO:0000313" key="1">
    <source>
        <dbReference type="EMBL" id="JAG22837.1"/>
    </source>
</evidence>
<proteinExistence type="predicted"/>
<dbReference type="GO" id="GO:0071897">
    <property type="term" value="P:DNA biosynthetic process"/>
    <property type="evidence" value="ECO:0007669"/>
    <property type="project" value="UniProtKB-ARBA"/>
</dbReference>
<dbReference type="SUPFAM" id="SSF56672">
    <property type="entry name" value="DNA/RNA polymerases"/>
    <property type="match status" value="1"/>
</dbReference>
<organism evidence="1">
    <name type="scientific">Lygus hesperus</name>
    <name type="common">Western plant bug</name>
    <dbReference type="NCBI Taxonomy" id="30085"/>
    <lineage>
        <taxon>Eukaryota</taxon>
        <taxon>Metazoa</taxon>
        <taxon>Ecdysozoa</taxon>
        <taxon>Arthropoda</taxon>
        <taxon>Hexapoda</taxon>
        <taxon>Insecta</taxon>
        <taxon>Pterygota</taxon>
        <taxon>Neoptera</taxon>
        <taxon>Paraneoptera</taxon>
        <taxon>Hemiptera</taxon>
        <taxon>Heteroptera</taxon>
        <taxon>Panheteroptera</taxon>
        <taxon>Cimicomorpha</taxon>
        <taxon>Miridae</taxon>
        <taxon>Mirini</taxon>
        <taxon>Lygus</taxon>
    </lineage>
</organism>
<name>A0A0A9XQ17_LYGHE</name>
<dbReference type="AlphaFoldDB" id="A0A0A9XQ17"/>
<reference evidence="1" key="1">
    <citation type="journal article" date="2014" name="PLoS ONE">
        <title>Transcriptome-Based Identification of ABC Transporters in the Western Tarnished Plant Bug Lygus hesperus.</title>
        <authorList>
            <person name="Hull J.J."/>
            <person name="Chaney K."/>
            <person name="Geib S.M."/>
            <person name="Fabrick J.A."/>
            <person name="Brent C.S."/>
            <person name="Walsh D."/>
            <person name="Lavine L.C."/>
        </authorList>
    </citation>
    <scope>NUCLEOTIDE SEQUENCE</scope>
</reference>
<sequence length="180" mass="19916">ISKFKKPSDSGLTLFAANGSPIQTYGTRLLQLDFALRRTFKWSFIVADVDKAIIGADFLRYFGLLVDLKGRRLVDSVTSLHTSISCLDVSYSAVSTISPSLKPEYQQLLSNYADITNPNSVGKIAPKHTVTHHIQTVGPPVFAKPRRLNPEKEAIARAEFSYMVEQGICRPSKSCWASPL</sequence>
<dbReference type="InterPro" id="IPR043502">
    <property type="entry name" value="DNA/RNA_pol_sf"/>
</dbReference>
<dbReference type="GO" id="GO:0005524">
    <property type="term" value="F:ATP binding"/>
    <property type="evidence" value="ECO:0007669"/>
    <property type="project" value="UniProtKB-KW"/>
</dbReference>